<evidence type="ECO:0000256" key="7">
    <source>
        <dbReference type="ARBA" id="ARBA00023315"/>
    </source>
</evidence>
<dbReference type="SUPFAM" id="SSF56317">
    <property type="entry name" value="Carbon-nitrogen hydrolase"/>
    <property type="match status" value="1"/>
</dbReference>
<comment type="function">
    <text evidence="8">Catalyzes the phospholipid dependent N-acylation of the N-terminal cysteine of apolipoprotein, the last step in lipoprotein maturation.</text>
</comment>
<accession>A0A147DNU7</accession>
<feature type="transmembrane region" description="Helical" evidence="8">
    <location>
        <begin position="167"/>
        <end position="194"/>
    </location>
</feature>
<dbReference type="EC" id="2.3.1.269" evidence="8"/>
<name>A0A147DNU7_9MICO</name>
<comment type="pathway">
    <text evidence="8">Protein modification; lipoprotein biosynthesis (N-acyl transfer).</text>
</comment>
<dbReference type="OrthoDB" id="9804277at2"/>
<comment type="similarity">
    <text evidence="8">Belongs to the CN hydrolase family. Apolipoprotein N-acyltransferase subfamily.</text>
</comment>
<feature type="transmembrane region" description="Helical" evidence="8">
    <location>
        <begin position="122"/>
        <end position="141"/>
    </location>
</feature>
<evidence type="ECO:0000256" key="2">
    <source>
        <dbReference type="ARBA" id="ARBA00022475"/>
    </source>
</evidence>
<dbReference type="CDD" id="cd07571">
    <property type="entry name" value="ALP_N-acyl_transferase"/>
    <property type="match status" value="1"/>
</dbReference>
<keyword evidence="7 8" id="KW-0012">Acyltransferase</keyword>
<gene>
    <name evidence="8" type="primary">lnt</name>
    <name evidence="10" type="ORF">NS359_11910</name>
</gene>
<feature type="transmembrane region" description="Helical" evidence="8">
    <location>
        <begin position="490"/>
        <end position="509"/>
    </location>
</feature>
<dbReference type="PATRIC" id="fig|465820.4.peg.2628"/>
<dbReference type="GO" id="GO:0016410">
    <property type="term" value="F:N-acyltransferase activity"/>
    <property type="evidence" value="ECO:0007669"/>
    <property type="project" value="UniProtKB-UniRule"/>
</dbReference>
<evidence type="ECO:0000256" key="1">
    <source>
        <dbReference type="ARBA" id="ARBA00004651"/>
    </source>
</evidence>
<keyword evidence="2 8" id="KW-1003">Cell membrane</keyword>
<feature type="transmembrane region" description="Helical" evidence="8">
    <location>
        <begin position="36"/>
        <end position="53"/>
    </location>
</feature>
<feature type="transmembrane region" description="Helical" evidence="8">
    <location>
        <begin position="206"/>
        <end position="224"/>
    </location>
</feature>
<dbReference type="Pfam" id="PF00795">
    <property type="entry name" value="CN_hydrolase"/>
    <property type="match status" value="1"/>
</dbReference>
<protein>
    <recommendedName>
        <fullName evidence="8">Apolipoprotein N-acyltransferase</fullName>
        <shortName evidence="8">ALP N-acyltransferase</shortName>
        <ecNumber evidence="8">2.3.1.269</ecNumber>
    </recommendedName>
</protein>
<dbReference type="HAMAP" id="MF_01148">
    <property type="entry name" value="Lnt"/>
    <property type="match status" value="1"/>
</dbReference>
<dbReference type="AlphaFoldDB" id="A0A147DNU7"/>
<dbReference type="InterPro" id="IPR004563">
    <property type="entry name" value="Apolipo_AcylTrfase"/>
</dbReference>
<feature type="transmembrane region" description="Helical" evidence="8">
    <location>
        <begin position="60"/>
        <end position="80"/>
    </location>
</feature>
<comment type="subcellular location">
    <subcellularLocation>
        <location evidence="1 8">Cell membrane</location>
        <topology evidence="1 8">Multi-pass membrane protein</topology>
    </subcellularLocation>
</comment>
<keyword evidence="6 8" id="KW-0472">Membrane</keyword>
<dbReference type="STRING" id="465820.NS263_03150"/>
<feature type="transmembrane region" description="Helical" evidence="8">
    <location>
        <begin position="86"/>
        <end position="110"/>
    </location>
</feature>
<keyword evidence="5 8" id="KW-1133">Transmembrane helix</keyword>
<keyword evidence="3 8" id="KW-0808">Transferase</keyword>
<dbReference type="PANTHER" id="PTHR38686">
    <property type="entry name" value="APOLIPOPROTEIN N-ACYLTRANSFERASE"/>
    <property type="match status" value="1"/>
</dbReference>
<evidence type="ECO:0000256" key="3">
    <source>
        <dbReference type="ARBA" id="ARBA00022679"/>
    </source>
</evidence>
<sequence length="520" mass="55155">MPDGRRDEFAALPLRLAFPLAVVGGLLFALSFPEPGWWFFAYPAMACMLLAAMGQRARRAAWLGYVAGAAFWLPAISWAGRYLGPVPWLALALFEAAYFALGSVAIALAYRWVARVLPSTAWRVWGLPAVVAGLWTAREWFSGSWPYEGFAWGRVGLSQSQGPFTHLAAYVGVLGVTFVVVYCVAVVLSLALVVPRAPGAVLGAPVRVATAGLLVAVVLAVPAWPTRVDGSIRVEAVQGNGPAGYFDRAQPGEVLAAQVAATDVEARGVDLVVWPEAAAEADPRRFPAVADALDSVVDTVGAPLVAGAITQTSSGVLHNTSFVWTAEGWQSSYDKKRPVPFGEYVPDRWFFSKLAPSLIGLLQRDYTPGTKPNVLDVAGVRAGIAVCFDIVDDGLTSDMARGGAQVILAQTNNADFSGTDENLQQLEIARLRAVETGRSLVNVSTVGASQVIDPTGRTIDRIPEYTATSMITDVPLGTGTTPATVASGSVTLVVSLGALLVLLACVPWGRRRARPRRRAA</sequence>
<proteinExistence type="inferred from homology"/>
<evidence type="ECO:0000256" key="5">
    <source>
        <dbReference type="ARBA" id="ARBA00022989"/>
    </source>
</evidence>
<dbReference type="Pfam" id="PF20154">
    <property type="entry name" value="LNT_N"/>
    <property type="match status" value="1"/>
</dbReference>
<dbReference type="PANTHER" id="PTHR38686:SF1">
    <property type="entry name" value="APOLIPOPROTEIN N-ACYLTRANSFERASE"/>
    <property type="match status" value="1"/>
</dbReference>
<dbReference type="GO" id="GO:0005886">
    <property type="term" value="C:plasma membrane"/>
    <property type="evidence" value="ECO:0007669"/>
    <property type="project" value="UniProtKB-SubCell"/>
</dbReference>
<dbReference type="Gene3D" id="3.60.110.10">
    <property type="entry name" value="Carbon-nitrogen hydrolase"/>
    <property type="match status" value="1"/>
</dbReference>
<dbReference type="GO" id="GO:0042158">
    <property type="term" value="P:lipoprotein biosynthetic process"/>
    <property type="evidence" value="ECO:0007669"/>
    <property type="project" value="UniProtKB-UniRule"/>
</dbReference>
<keyword evidence="4 8" id="KW-0812">Transmembrane</keyword>
<evidence type="ECO:0000256" key="4">
    <source>
        <dbReference type="ARBA" id="ARBA00022692"/>
    </source>
</evidence>
<evidence type="ECO:0000259" key="9">
    <source>
        <dbReference type="PROSITE" id="PS50263"/>
    </source>
</evidence>
<comment type="caution">
    <text evidence="10">The sequence shown here is derived from an EMBL/GenBank/DDBJ whole genome shotgun (WGS) entry which is preliminary data.</text>
</comment>
<dbReference type="UniPathway" id="UPA00666"/>
<dbReference type="InterPro" id="IPR036526">
    <property type="entry name" value="C-N_Hydrolase_sf"/>
</dbReference>
<dbReference type="InterPro" id="IPR003010">
    <property type="entry name" value="C-N_Hydrolase"/>
</dbReference>
<dbReference type="NCBIfam" id="TIGR00546">
    <property type="entry name" value="lnt"/>
    <property type="match status" value="1"/>
</dbReference>
<feature type="domain" description="CN hydrolase" evidence="9">
    <location>
        <begin position="232"/>
        <end position="476"/>
    </location>
</feature>
<dbReference type="InterPro" id="IPR045378">
    <property type="entry name" value="LNT_N"/>
</dbReference>
<dbReference type="Proteomes" id="UP000072763">
    <property type="component" value="Unassembled WGS sequence"/>
</dbReference>
<dbReference type="PROSITE" id="PS50263">
    <property type="entry name" value="CN_HYDROLASE"/>
    <property type="match status" value="1"/>
</dbReference>
<dbReference type="EMBL" id="LDRC01000062">
    <property type="protein sequence ID" value="KTR51091.1"/>
    <property type="molecule type" value="Genomic_DNA"/>
</dbReference>
<reference evidence="10 11" key="1">
    <citation type="journal article" date="2016" name="Front. Microbiol.">
        <title>Genomic Resource of Rice Seed Associated Bacteria.</title>
        <authorList>
            <person name="Midha S."/>
            <person name="Bansal K."/>
            <person name="Sharma S."/>
            <person name="Kumar N."/>
            <person name="Patil P.P."/>
            <person name="Chaudhry V."/>
            <person name="Patil P.B."/>
        </authorList>
    </citation>
    <scope>NUCLEOTIDE SEQUENCE [LARGE SCALE GENOMIC DNA]</scope>
    <source>
        <strain evidence="10 11">NS359</strain>
    </source>
</reference>
<comment type="catalytic activity">
    <reaction evidence="8">
        <text>N-terminal S-1,2-diacyl-sn-glyceryl-L-cysteinyl-[lipoprotein] + a glycerophospholipid = N-acyl-S-1,2-diacyl-sn-glyceryl-L-cysteinyl-[lipoprotein] + a 2-acyl-sn-glycero-3-phospholipid + H(+)</text>
        <dbReference type="Rhea" id="RHEA:48228"/>
        <dbReference type="Rhea" id="RHEA-COMP:14681"/>
        <dbReference type="Rhea" id="RHEA-COMP:14684"/>
        <dbReference type="ChEBI" id="CHEBI:15378"/>
        <dbReference type="ChEBI" id="CHEBI:136912"/>
        <dbReference type="ChEBI" id="CHEBI:140656"/>
        <dbReference type="ChEBI" id="CHEBI:140657"/>
        <dbReference type="ChEBI" id="CHEBI:140660"/>
        <dbReference type="EC" id="2.3.1.269"/>
    </reaction>
</comment>
<evidence type="ECO:0000313" key="10">
    <source>
        <dbReference type="EMBL" id="KTR51091.1"/>
    </source>
</evidence>
<evidence type="ECO:0000313" key="11">
    <source>
        <dbReference type="Proteomes" id="UP000072763"/>
    </source>
</evidence>
<evidence type="ECO:0000256" key="6">
    <source>
        <dbReference type="ARBA" id="ARBA00023136"/>
    </source>
</evidence>
<feature type="transmembrane region" description="Helical" evidence="8">
    <location>
        <begin position="12"/>
        <end position="30"/>
    </location>
</feature>
<evidence type="ECO:0000256" key="8">
    <source>
        <dbReference type="HAMAP-Rule" id="MF_01148"/>
    </source>
</evidence>
<organism evidence="10 11">
    <name type="scientific">Curtobacterium oceanosedimentum</name>
    <dbReference type="NCBI Taxonomy" id="465820"/>
    <lineage>
        <taxon>Bacteria</taxon>
        <taxon>Bacillati</taxon>
        <taxon>Actinomycetota</taxon>
        <taxon>Actinomycetes</taxon>
        <taxon>Micrococcales</taxon>
        <taxon>Microbacteriaceae</taxon>
        <taxon>Curtobacterium</taxon>
    </lineage>
</organism>